<feature type="domain" description="Xaa-Pro dipeptidyl-peptidase-like" evidence="3">
    <location>
        <begin position="52"/>
        <end position="299"/>
    </location>
</feature>
<evidence type="ECO:0000313" key="5">
    <source>
        <dbReference type="EMBL" id="SEO55373.1"/>
    </source>
</evidence>
<dbReference type="InterPro" id="IPR008979">
    <property type="entry name" value="Galactose-bd-like_sf"/>
</dbReference>
<dbReference type="Gene3D" id="3.40.50.1820">
    <property type="entry name" value="alpha/beta hydrolase"/>
    <property type="match status" value="1"/>
</dbReference>
<dbReference type="InterPro" id="IPR000383">
    <property type="entry name" value="Xaa-Pro-like_dom"/>
</dbReference>
<dbReference type="InterPro" id="IPR013736">
    <property type="entry name" value="Xaa-Pro_dipept_C"/>
</dbReference>
<evidence type="ECO:0000259" key="4">
    <source>
        <dbReference type="Pfam" id="PF08530"/>
    </source>
</evidence>
<evidence type="ECO:0000259" key="3">
    <source>
        <dbReference type="Pfam" id="PF02129"/>
    </source>
</evidence>
<evidence type="ECO:0000256" key="1">
    <source>
        <dbReference type="ARBA" id="ARBA00022801"/>
    </source>
</evidence>
<evidence type="ECO:0000313" key="6">
    <source>
        <dbReference type="Proteomes" id="UP000198942"/>
    </source>
</evidence>
<dbReference type="InterPro" id="IPR029058">
    <property type="entry name" value="AB_hydrolase_fold"/>
</dbReference>
<feature type="domain" description="Xaa-Pro dipeptidyl-peptidase C-terminal" evidence="4">
    <location>
        <begin position="350"/>
        <end position="520"/>
    </location>
</feature>
<dbReference type="Gene3D" id="1.10.3020.10">
    <property type="entry name" value="alpha-amino acid ester hydrolase ( Helical cap domain)"/>
    <property type="match status" value="1"/>
</dbReference>
<dbReference type="STRING" id="551995.SAMN05192574_10964"/>
<protein>
    <recommendedName>
        <fullName evidence="7">Xaa-Pro dipeptidyl-peptidase C-terminal domain-containing protein</fullName>
    </recommendedName>
</protein>
<dbReference type="SUPFAM" id="SSF53474">
    <property type="entry name" value="alpha/beta-Hydrolases"/>
    <property type="match status" value="1"/>
</dbReference>
<proteinExistence type="predicted"/>
<dbReference type="EMBL" id="FOCL01000009">
    <property type="protein sequence ID" value="SEO55373.1"/>
    <property type="molecule type" value="Genomic_DNA"/>
</dbReference>
<accession>A0A1H8QNG8</accession>
<evidence type="ECO:0000256" key="2">
    <source>
        <dbReference type="SAM" id="SignalP"/>
    </source>
</evidence>
<dbReference type="Pfam" id="PF02129">
    <property type="entry name" value="Peptidase_S15"/>
    <property type="match status" value="1"/>
</dbReference>
<dbReference type="Pfam" id="PF08530">
    <property type="entry name" value="PepX_C"/>
    <property type="match status" value="1"/>
</dbReference>
<keyword evidence="2" id="KW-0732">Signal</keyword>
<dbReference type="Gene3D" id="2.60.120.260">
    <property type="entry name" value="Galactose-binding domain-like"/>
    <property type="match status" value="1"/>
</dbReference>
<dbReference type="Proteomes" id="UP000198942">
    <property type="component" value="Unassembled WGS sequence"/>
</dbReference>
<gene>
    <name evidence="5" type="ORF">SAMN05192574_10964</name>
</gene>
<sequence length="566" mass="65027">MRKFFSLLLLCLIFGSIASAQNKKAAGPYLRDSVLLKTHDGAFVTVMIARKKGVTEKLPTIFQFTIYARRSDTSKIQEAADRGYVGVMAYTRGKWNSPGEPLAYETDGRDAYDVIDWISKQPWSDGRVGMYGGSYNGFTQWAATKKLHPALKTIVPSAAVAPGLDVPMTNNVQMSFVFSWTYYTSNNKFLDEKDYNGPQWNQLYWKWYNAGLAYHSLDSLTGRGVNHMFGHWVAHPTYDQYWQNMIPYKKEFADINIPVLTTTGYYDGGQIGGMYYYREHLKYNANPNHYVIIGPYGHFGSQGHPDSVFNGYRIDDVARINIHEIIYKWFDYIFKNKPKPAFLKDKFNFEVMGSNEWKHVPSLKQMSNDTLKFYLDNSRLNPAKPLKKAFASQRVNFANRDSISSYYFLNQLIYDTLNTGSSLVFKSDPLTQPLTVSGAFSGVLKTIINKKDMDYHVVMFEEMPDGKYFYLTYFMGRASYATNPEKRHLLKPGQMETIPFTNSYITSRQFSKGSRIVILLNINKSPFEQINYGTGKNVSDETIRDAKEPLQIKWFNDSYINVPVLR</sequence>
<feature type="signal peptide" evidence="2">
    <location>
        <begin position="1"/>
        <end position="20"/>
    </location>
</feature>
<reference evidence="6" key="1">
    <citation type="submission" date="2016-10" db="EMBL/GenBank/DDBJ databases">
        <authorList>
            <person name="Varghese N."/>
            <person name="Submissions S."/>
        </authorList>
    </citation>
    <scope>NUCLEOTIDE SEQUENCE [LARGE SCALE GENOMIC DNA]</scope>
    <source>
        <strain evidence="6">Gh-48</strain>
    </source>
</reference>
<keyword evidence="1" id="KW-0378">Hydrolase</keyword>
<dbReference type="GO" id="GO:0008239">
    <property type="term" value="F:dipeptidyl-peptidase activity"/>
    <property type="evidence" value="ECO:0007669"/>
    <property type="project" value="InterPro"/>
</dbReference>
<keyword evidence="6" id="KW-1185">Reference proteome</keyword>
<name>A0A1H8QNG8_9SPHI</name>
<dbReference type="SUPFAM" id="SSF49785">
    <property type="entry name" value="Galactose-binding domain-like"/>
    <property type="match status" value="1"/>
</dbReference>
<evidence type="ECO:0008006" key="7">
    <source>
        <dbReference type="Google" id="ProtNLM"/>
    </source>
</evidence>
<feature type="chain" id="PRO_5011743508" description="Xaa-Pro dipeptidyl-peptidase C-terminal domain-containing protein" evidence="2">
    <location>
        <begin position="21"/>
        <end position="566"/>
    </location>
</feature>
<dbReference type="InterPro" id="IPR005674">
    <property type="entry name" value="CocE/Ser_esterase"/>
</dbReference>
<dbReference type="AlphaFoldDB" id="A0A1H8QNG8"/>
<dbReference type="NCBIfam" id="TIGR00976">
    <property type="entry name" value="CocE_NonD"/>
    <property type="match status" value="1"/>
</dbReference>
<organism evidence="5 6">
    <name type="scientific">Mucilaginibacter gossypiicola</name>
    <dbReference type="NCBI Taxonomy" id="551995"/>
    <lineage>
        <taxon>Bacteria</taxon>
        <taxon>Pseudomonadati</taxon>
        <taxon>Bacteroidota</taxon>
        <taxon>Sphingobacteriia</taxon>
        <taxon>Sphingobacteriales</taxon>
        <taxon>Sphingobacteriaceae</taxon>
        <taxon>Mucilaginibacter</taxon>
    </lineage>
</organism>